<evidence type="ECO:0000256" key="6">
    <source>
        <dbReference type="ARBA" id="ARBA00022801"/>
    </source>
</evidence>
<keyword evidence="7" id="KW-0464">Manganese</keyword>
<evidence type="ECO:0000259" key="8">
    <source>
        <dbReference type="SMART" id="SM01011"/>
    </source>
</evidence>
<dbReference type="Pfam" id="PF00557">
    <property type="entry name" value="Peptidase_M24"/>
    <property type="match status" value="1"/>
</dbReference>
<dbReference type="GO" id="GO:0005829">
    <property type="term" value="C:cytosol"/>
    <property type="evidence" value="ECO:0007669"/>
    <property type="project" value="TreeGrafter"/>
</dbReference>
<evidence type="ECO:0000256" key="4">
    <source>
        <dbReference type="ARBA" id="ARBA00012574"/>
    </source>
</evidence>
<evidence type="ECO:0000313" key="9">
    <source>
        <dbReference type="EMBL" id="OPJ58055.1"/>
    </source>
</evidence>
<comment type="caution">
    <text evidence="9">The sequence shown here is derived from an EMBL/GenBank/DDBJ whole genome shotgun (WGS) entry which is preliminary data.</text>
</comment>
<evidence type="ECO:0000256" key="7">
    <source>
        <dbReference type="ARBA" id="ARBA00023211"/>
    </source>
</evidence>
<dbReference type="InterPro" id="IPR052433">
    <property type="entry name" value="X-Pro_dipept-like"/>
</dbReference>
<dbReference type="GO" id="GO:0070006">
    <property type="term" value="F:metalloaminopeptidase activity"/>
    <property type="evidence" value="ECO:0007669"/>
    <property type="project" value="InterPro"/>
</dbReference>
<dbReference type="SUPFAM" id="SSF53092">
    <property type="entry name" value="Creatinase/prolidase N-terminal domain"/>
    <property type="match status" value="1"/>
</dbReference>
<protein>
    <recommendedName>
        <fullName evidence="4">Xaa-Pro aminopeptidase</fullName>
        <ecNumber evidence="4">3.4.11.9</ecNumber>
    </recommendedName>
</protein>
<dbReference type="Proteomes" id="UP000190080">
    <property type="component" value="Unassembled WGS sequence"/>
</dbReference>
<dbReference type="AlphaFoldDB" id="A0A1V4IEH5"/>
<keyword evidence="10" id="KW-1185">Reference proteome</keyword>
<evidence type="ECO:0000256" key="2">
    <source>
        <dbReference type="ARBA" id="ARBA00001936"/>
    </source>
</evidence>
<dbReference type="CDD" id="cd01087">
    <property type="entry name" value="Prolidase"/>
    <property type="match status" value="1"/>
</dbReference>
<dbReference type="SUPFAM" id="SSF55920">
    <property type="entry name" value="Creatinase/aminopeptidase"/>
    <property type="match status" value="1"/>
</dbReference>
<dbReference type="InterPro" id="IPR007865">
    <property type="entry name" value="Aminopep_P_N"/>
</dbReference>
<dbReference type="GO" id="GO:0030145">
    <property type="term" value="F:manganese ion binding"/>
    <property type="evidence" value="ECO:0007669"/>
    <property type="project" value="InterPro"/>
</dbReference>
<keyword evidence="9" id="KW-0645">Protease</keyword>
<name>A0A1V4IEH5_9CLOT</name>
<organism evidence="9 10">
    <name type="scientific">Clostridium oryzae</name>
    <dbReference type="NCBI Taxonomy" id="1450648"/>
    <lineage>
        <taxon>Bacteria</taxon>
        <taxon>Bacillati</taxon>
        <taxon>Bacillota</taxon>
        <taxon>Clostridia</taxon>
        <taxon>Eubacteriales</taxon>
        <taxon>Clostridiaceae</taxon>
        <taxon>Clostridium</taxon>
    </lineage>
</organism>
<comment type="catalytic activity">
    <reaction evidence="1">
        <text>Release of any N-terminal amino acid, including proline, that is linked to proline, even from a dipeptide or tripeptide.</text>
        <dbReference type="EC" id="3.4.11.9"/>
    </reaction>
</comment>
<dbReference type="PANTHER" id="PTHR43226">
    <property type="entry name" value="XAA-PRO AMINOPEPTIDASE 3"/>
    <property type="match status" value="1"/>
</dbReference>
<dbReference type="EC" id="3.4.11.9" evidence="4"/>
<reference evidence="9 10" key="1">
    <citation type="submission" date="2017-03" db="EMBL/GenBank/DDBJ databases">
        <title>Genome sequence of Clostridium oryzae DSM 28571.</title>
        <authorList>
            <person name="Poehlein A."/>
            <person name="Daniel R."/>
        </authorList>
    </citation>
    <scope>NUCLEOTIDE SEQUENCE [LARGE SCALE GENOMIC DNA]</scope>
    <source>
        <strain evidence="9 10">DSM 28571</strain>
    </source>
</reference>
<dbReference type="RefSeq" id="WP_079427426.1">
    <property type="nucleotide sequence ID" value="NZ_MZGV01000065.1"/>
</dbReference>
<comment type="similarity">
    <text evidence="3">Belongs to the peptidase M24B family.</text>
</comment>
<dbReference type="OrthoDB" id="9806388at2"/>
<dbReference type="Gene3D" id="3.90.230.10">
    <property type="entry name" value="Creatinase/methionine aminopeptidase superfamily"/>
    <property type="match status" value="1"/>
</dbReference>
<dbReference type="PANTHER" id="PTHR43226:SF4">
    <property type="entry name" value="XAA-PRO AMINOPEPTIDASE 3"/>
    <property type="match status" value="1"/>
</dbReference>
<keyword evidence="9" id="KW-0031">Aminopeptidase</keyword>
<evidence type="ECO:0000256" key="3">
    <source>
        <dbReference type="ARBA" id="ARBA00008766"/>
    </source>
</evidence>
<dbReference type="InterPro" id="IPR036005">
    <property type="entry name" value="Creatinase/aminopeptidase-like"/>
</dbReference>
<sequence>MLSKEFHKTRREMYAKFIENNSIGVVFAGEEKDEAGDECYPFSVYRNFYYLTGYTKPNSIYMVYRINDKFNEMLFIERPEEVKERYEGKMLRPEEAKAEYGIDSVRYINELENIISWLMFTYDIKNLYVDIARLDMNMSLDAAQQFAKKVLDKYPFLSLKNTYHKIANMRSVKHREEIEAHRRACSITSDAVKHMLSHMKPGMTENQVEAYFDFVLKSNNCGHAFATIAASGPNSCVLHYSENSRKIEDGEMILFDLGASSDYYCADVSRTYPINGKFTDRQKQLYEIVLKGLEAAIAKTKPGQPKHLLQQVSKDVMAEELIKIGMIKKPEEINKYYLHGSGHFIGLYTHDVGNDEATLEEDMVFTLEPGLYFAEENIGIRIEDTILITKDGCEVLTDNIPKTVGEIEEFMQGK</sequence>
<feature type="domain" description="Aminopeptidase P N-terminal" evidence="8">
    <location>
        <begin position="1"/>
        <end position="135"/>
    </location>
</feature>
<comment type="cofactor">
    <cofactor evidence="2">
        <name>Mn(2+)</name>
        <dbReference type="ChEBI" id="CHEBI:29035"/>
    </cofactor>
</comment>
<dbReference type="InterPro" id="IPR000994">
    <property type="entry name" value="Pept_M24"/>
</dbReference>
<dbReference type="STRING" id="1450648.CLORY_37970"/>
<dbReference type="Pfam" id="PF05195">
    <property type="entry name" value="AMP_N"/>
    <property type="match status" value="1"/>
</dbReference>
<evidence type="ECO:0000256" key="5">
    <source>
        <dbReference type="ARBA" id="ARBA00022723"/>
    </source>
</evidence>
<evidence type="ECO:0000256" key="1">
    <source>
        <dbReference type="ARBA" id="ARBA00001424"/>
    </source>
</evidence>
<dbReference type="EMBL" id="MZGV01000065">
    <property type="protein sequence ID" value="OPJ58055.1"/>
    <property type="molecule type" value="Genomic_DNA"/>
</dbReference>
<proteinExistence type="inferred from homology"/>
<gene>
    <name evidence="9" type="primary">pepP_2</name>
    <name evidence="9" type="ORF">CLORY_37970</name>
</gene>
<dbReference type="GO" id="GO:0006508">
    <property type="term" value="P:proteolysis"/>
    <property type="evidence" value="ECO:0007669"/>
    <property type="project" value="TreeGrafter"/>
</dbReference>
<dbReference type="Gene3D" id="3.40.350.10">
    <property type="entry name" value="Creatinase/prolidase N-terminal domain"/>
    <property type="match status" value="1"/>
</dbReference>
<keyword evidence="6 9" id="KW-0378">Hydrolase</keyword>
<keyword evidence="5" id="KW-0479">Metal-binding</keyword>
<dbReference type="InterPro" id="IPR029149">
    <property type="entry name" value="Creatin/AminoP/Spt16_N"/>
</dbReference>
<evidence type="ECO:0000313" key="10">
    <source>
        <dbReference type="Proteomes" id="UP000190080"/>
    </source>
</evidence>
<accession>A0A1V4IEH5</accession>
<dbReference type="SMART" id="SM01011">
    <property type="entry name" value="AMP_N"/>
    <property type="match status" value="1"/>
</dbReference>